<proteinExistence type="predicted"/>
<accession>A0A6C0L1U2</accession>
<name>A0A6C0L1U2_9ZZZZ</name>
<organism evidence="1">
    <name type="scientific">viral metagenome</name>
    <dbReference type="NCBI Taxonomy" id="1070528"/>
    <lineage>
        <taxon>unclassified sequences</taxon>
        <taxon>metagenomes</taxon>
        <taxon>organismal metagenomes</taxon>
    </lineage>
</organism>
<dbReference type="AlphaFoldDB" id="A0A6C0L1U2"/>
<reference evidence="1" key="1">
    <citation type="journal article" date="2020" name="Nature">
        <title>Giant virus diversity and host interactions through global metagenomics.</title>
        <authorList>
            <person name="Schulz F."/>
            <person name="Roux S."/>
            <person name="Paez-Espino D."/>
            <person name="Jungbluth S."/>
            <person name="Walsh D.A."/>
            <person name="Denef V.J."/>
            <person name="McMahon K.D."/>
            <person name="Konstantinidis K.T."/>
            <person name="Eloe-Fadrosh E.A."/>
            <person name="Kyrpides N.C."/>
            <person name="Woyke T."/>
        </authorList>
    </citation>
    <scope>NUCLEOTIDE SEQUENCE</scope>
    <source>
        <strain evidence="1">GVMAG-S-ERX555907-94</strain>
    </source>
</reference>
<sequence length="301" mass="36216">MMFFHLIWTGKRPEQVIFSDKKPDNCNFEGSFRIKKETFTICGTIHPKMNTYYPPPKLIYSKNQYLSSHLQKCIRRMDDVKSVQTAKHFLDLDCSSFLRRLPIIMLEDVTIHESIGVIVWLMIAVTKGFQLKWEMVKWLLGVVYYLSNEPMKTNYFNTDREEIDLSQQKEDRNTLYSLRFRKAYGGMKGDMNMIEYYIQEIIQKNISVKRDKIQYIKLGMDQLKYSEWVYQANDFHCNRSVPRQVQSHIPNMGEERIRKLIWYFSSSLNKRFTIEYSEKDTEDWEKIRKVVRKVQKSCKFY</sequence>
<protein>
    <submittedName>
        <fullName evidence="1">Uncharacterized protein</fullName>
    </submittedName>
</protein>
<evidence type="ECO:0000313" key="1">
    <source>
        <dbReference type="EMBL" id="QHU23503.1"/>
    </source>
</evidence>
<dbReference type="EMBL" id="MN741031">
    <property type="protein sequence ID" value="QHU23503.1"/>
    <property type="molecule type" value="Genomic_DNA"/>
</dbReference>